<evidence type="ECO:0000256" key="2">
    <source>
        <dbReference type="ARBA" id="ARBA00022723"/>
    </source>
</evidence>
<evidence type="ECO:0000256" key="10">
    <source>
        <dbReference type="PROSITE-ProRule" id="PRU00042"/>
    </source>
</evidence>
<dbReference type="PROSITE" id="PS50157">
    <property type="entry name" value="ZINC_FINGER_C2H2_2"/>
    <property type="match status" value="1"/>
</dbReference>
<keyword evidence="13" id="KW-1185">Reference proteome</keyword>
<name>A0AAN8WWS4_HALRR</name>
<dbReference type="EMBL" id="JAXCGZ010017639">
    <property type="protein sequence ID" value="KAK7067849.1"/>
    <property type="molecule type" value="Genomic_DNA"/>
</dbReference>
<evidence type="ECO:0000256" key="3">
    <source>
        <dbReference type="ARBA" id="ARBA00022737"/>
    </source>
</evidence>
<evidence type="ECO:0000256" key="9">
    <source>
        <dbReference type="ARBA" id="ARBA00023242"/>
    </source>
</evidence>
<keyword evidence="2" id="KW-0479">Metal-binding</keyword>
<evidence type="ECO:0000259" key="11">
    <source>
        <dbReference type="PROSITE" id="PS50157"/>
    </source>
</evidence>
<dbReference type="PANTHER" id="PTHR24394:SF29">
    <property type="entry name" value="MYONEURIN"/>
    <property type="match status" value="1"/>
</dbReference>
<feature type="domain" description="C2H2-type" evidence="11">
    <location>
        <begin position="74"/>
        <end position="101"/>
    </location>
</feature>
<evidence type="ECO:0000256" key="5">
    <source>
        <dbReference type="ARBA" id="ARBA00022833"/>
    </source>
</evidence>
<dbReference type="Pfam" id="PF00096">
    <property type="entry name" value="zf-C2H2"/>
    <property type="match status" value="1"/>
</dbReference>
<evidence type="ECO:0000256" key="7">
    <source>
        <dbReference type="ARBA" id="ARBA00023125"/>
    </source>
</evidence>
<dbReference type="GO" id="GO:0005634">
    <property type="term" value="C:nucleus"/>
    <property type="evidence" value="ECO:0007669"/>
    <property type="project" value="UniProtKB-SubCell"/>
</dbReference>
<keyword evidence="3" id="KW-0677">Repeat</keyword>
<comment type="subcellular location">
    <subcellularLocation>
        <location evidence="1">Nucleus</location>
    </subcellularLocation>
</comment>
<reference evidence="12 13" key="1">
    <citation type="submission" date="2023-11" db="EMBL/GenBank/DDBJ databases">
        <title>Halocaridina rubra genome assembly.</title>
        <authorList>
            <person name="Smith C."/>
        </authorList>
    </citation>
    <scope>NUCLEOTIDE SEQUENCE [LARGE SCALE GENOMIC DNA]</scope>
    <source>
        <strain evidence="12">EP-1</strain>
        <tissue evidence="12">Whole</tissue>
    </source>
</reference>
<sequence>MSHVLSAGCDKDLTCFQDDGEVNGRAMKLPRVWILGSGTDVGGCLSSAAVLQQQQQLQVEKQQHQHSLAEQRPYACPYCGRRFKRSDHRRQHERLHTGEKPYVCTKCGAKYPQQSGLHYHKLNSCRDDRRDSAEYF</sequence>
<dbReference type="GO" id="GO:0008270">
    <property type="term" value="F:zinc ion binding"/>
    <property type="evidence" value="ECO:0007669"/>
    <property type="project" value="UniProtKB-KW"/>
</dbReference>
<gene>
    <name evidence="12" type="ORF">SK128_005502</name>
</gene>
<dbReference type="FunFam" id="3.30.160.60:FF:000322">
    <property type="entry name" value="GDNF-inducible zinc finger protein 1"/>
    <property type="match status" value="1"/>
</dbReference>
<evidence type="ECO:0000256" key="6">
    <source>
        <dbReference type="ARBA" id="ARBA00023015"/>
    </source>
</evidence>
<dbReference type="Gene3D" id="3.30.160.60">
    <property type="entry name" value="Classic Zinc Finger"/>
    <property type="match status" value="2"/>
</dbReference>
<organism evidence="12 13">
    <name type="scientific">Halocaridina rubra</name>
    <name type="common">Hawaiian red shrimp</name>
    <dbReference type="NCBI Taxonomy" id="373956"/>
    <lineage>
        <taxon>Eukaryota</taxon>
        <taxon>Metazoa</taxon>
        <taxon>Ecdysozoa</taxon>
        <taxon>Arthropoda</taxon>
        <taxon>Crustacea</taxon>
        <taxon>Multicrustacea</taxon>
        <taxon>Malacostraca</taxon>
        <taxon>Eumalacostraca</taxon>
        <taxon>Eucarida</taxon>
        <taxon>Decapoda</taxon>
        <taxon>Pleocyemata</taxon>
        <taxon>Caridea</taxon>
        <taxon>Atyoidea</taxon>
        <taxon>Atyidae</taxon>
        <taxon>Halocaridina</taxon>
    </lineage>
</organism>
<comment type="caution">
    <text evidence="12">The sequence shown here is derived from an EMBL/GenBank/DDBJ whole genome shotgun (WGS) entry which is preliminary data.</text>
</comment>
<keyword evidence="9" id="KW-0539">Nucleus</keyword>
<dbReference type="SMART" id="SM00355">
    <property type="entry name" value="ZnF_C2H2"/>
    <property type="match status" value="2"/>
</dbReference>
<evidence type="ECO:0000313" key="12">
    <source>
        <dbReference type="EMBL" id="KAK7067849.1"/>
    </source>
</evidence>
<dbReference type="SUPFAM" id="SSF57667">
    <property type="entry name" value="beta-beta-alpha zinc fingers"/>
    <property type="match status" value="1"/>
</dbReference>
<evidence type="ECO:0000256" key="4">
    <source>
        <dbReference type="ARBA" id="ARBA00022771"/>
    </source>
</evidence>
<dbReference type="InterPro" id="IPR013087">
    <property type="entry name" value="Znf_C2H2_type"/>
</dbReference>
<dbReference type="Proteomes" id="UP001381693">
    <property type="component" value="Unassembled WGS sequence"/>
</dbReference>
<dbReference type="InterPro" id="IPR036236">
    <property type="entry name" value="Znf_C2H2_sf"/>
</dbReference>
<dbReference type="PROSITE" id="PS00028">
    <property type="entry name" value="ZINC_FINGER_C2H2_1"/>
    <property type="match status" value="1"/>
</dbReference>
<protein>
    <recommendedName>
        <fullName evidence="11">C2H2-type domain-containing protein</fullName>
    </recommendedName>
</protein>
<dbReference type="GO" id="GO:0003677">
    <property type="term" value="F:DNA binding"/>
    <property type="evidence" value="ECO:0007669"/>
    <property type="project" value="UniProtKB-KW"/>
</dbReference>
<keyword evidence="4 10" id="KW-0863">Zinc-finger</keyword>
<keyword evidence="6" id="KW-0805">Transcription regulation</keyword>
<evidence type="ECO:0000256" key="8">
    <source>
        <dbReference type="ARBA" id="ARBA00023163"/>
    </source>
</evidence>
<keyword evidence="8" id="KW-0804">Transcription</keyword>
<proteinExistence type="predicted"/>
<evidence type="ECO:0000256" key="1">
    <source>
        <dbReference type="ARBA" id="ARBA00004123"/>
    </source>
</evidence>
<dbReference type="PANTHER" id="PTHR24394">
    <property type="entry name" value="ZINC FINGER PROTEIN"/>
    <property type="match status" value="1"/>
</dbReference>
<evidence type="ECO:0000313" key="13">
    <source>
        <dbReference type="Proteomes" id="UP001381693"/>
    </source>
</evidence>
<dbReference type="FunFam" id="3.30.160.60:FF:000145">
    <property type="entry name" value="Zinc finger protein 574"/>
    <property type="match status" value="1"/>
</dbReference>
<dbReference type="AlphaFoldDB" id="A0AAN8WWS4"/>
<accession>A0AAN8WWS4</accession>
<keyword evidence="7" id="KW-0238">DNA-binding</keyword>
<dbReference type="GO" id="GO:0000981">
    <property type="term" value="F:DNA-binding transcription factor activity, RNA polymerase II-specific"/>
    <property type="evidence" value="ECO:0007669"/>
    <property type="project" value="TreeGrafter"/>
</dbReference>
<keyword evidence="5" id="KW-0862">Zinc</keyword>